<proteinExistence type="predicted"/>
<organism evidence="1 2">
    <name type="scientific">Paramecium primaurelia</name>
    <dbReference type="NCBI Taxonomy" id="5886"/>
    <lineage>
        <taxon>Eukaryota</taxon>
        <taxon>Sar</taxon>
        <taxon>Alveolata</taxon>
        <taxon>Ciliophora</taxon>
        <taxon>Intramacronucleata</taxon>
        <taxon>Oligohymenophorea</taxon>
        <taxon>Peniculida</taxon>
        <taxon>Parameciidae</taxon>
        <taxon>Paramecium</taxon>
    </lineage>
</organism>
<protein>
    <submittedName>
        <fullName evidence="1">Uncharacterized protein</fullName>
    </submittedName>
</protein>
<dbReference type="EMBL" id="CAJJDM010000014">
    <property type="protein sequence ID" value="CAD8051453.1"/>
    <property type="molecule type" value="Genomic_DNA"/>
</dbReference>
<accession>A0A8S1KA86</accession>
<comment type="caution">
    <text evidence="1">The sequence shown here is derived from an EMBL/GenBank/DDBJ whole genome shotgun (WGS) entry which is preliminary data.</text>
</comment>
<evidence type="ECO:0000313" key="1">
    <source>
        <dbReference type="EMBL" id="CAD8051453.1"/>
    </source>
</evidence>
<reference evidence="1" key="1">
    <citation type="submission" date="2021-01" db="EMBL/GenBank/DDBJ databases">
        <authorList>
            <consortium name="Genoscope - CEA"/>
            <person name="William W."/>
        </authorList>
    </citation>
    <scope>NUCLEOTIDE SEQUENCE</scope>
</reference>
<sequence length="291" mass="34117">MLEDEKTFMNIINNPDQLDEEKIVDLVFKLCNKKNIQFEYDGLTYCQLSGKNIGNQSTIKLDIKSGGSITVLKDQLKELIRQHCFINGIFEQSFSKIYKIYILNPSKDLVNHKNEEFSSIEITDSILQQVYGKEEYQQIMAKIDERSKLINQNMDIDVTFICPIMKKTYLKFSEGINLQGQLYSLEGAILILKNNPEKLFSHQKEYLEKIQCLKEQQKLNNNQIKIDSIIFQCPITKNQYYTCLEGIKFEENLYSIEGLQQKLEQDNNQQTKDKNQNEINYLDKFKKGQNK</sequence>
<gene>
    <name evidence="1" type="ORF">PPRIM_AZ9-3.1.T0180104</name>
</gene>
<dbReference type="OMA" id="YTCIEGI"/>
<evidence type="ECO:0000313" key="2">
    <source>
        <dbReference type="Proteomes" id="UP000688137"/>
    </source>
</evidence>
<dbReference type="AlphaFoldDB" id="A0A8S1KA86"/>
<name>A0A8S1KA86_PARPR</name>
<keyword evidence="2" id="KW-1185">Reference proteome</keyword>
<dbReference type="Proteomes" id="UP000688137">
    <property type="component" value="Unassembled WGS sequence"/>
</dbReference>